<dbReference type="InterPro" id="IPR002645">
    <property type="entry name" value="STAS_dom"/>
</dbReference>
<feature type="transmembrane region" description="Helical" evidence="5">
    <location>
        <begin position="303"/>
        <end position="320"/>
    </location>
</feature>
<dbReference type="Pfam" id="PF00916">
    <property type="entry name" value="Sulfate_transp"/>
    <property type="match status" value="2"/>
</dbReference>
<evidence type="ECO:0000256" key="5">
    <source>
        <dbReference type="SAM" id="Phobius"/>
    </source>
</evidence>
<name>A0A7J5BBN3_9MICO</name>
<dbReference type="Pfam" id="PF01740">
    <property type="entry name" value="STAS"/>
    <property type="match status" value="1"/>
</dbReference>
<feature type="transmembrane region" description="Helical" evidence="5">
    <location>
        <begin position="128"/>
        <end position="146"/>
    </location>
</feature>
<comment type="subcellular location">
    <subcellularLocation>
        <location evidence="1">Membrane</location>
        <topology evidence="1">Multi-pass membrane protein</topology>
    </subcellularLocation>
</comment>
<feature type="domain" description="STAS" evidence="6">
    <location>
        <begin position="447"/>
        <end position="528"/>
    </location>
</feature>
<dbReference type="InterPro" id="IPR036513">
    <property type="entry name" value="STAS_dom_sf"/>
</dbReference>
<evidence type="ECO:0000256" key="1">
    <source>
        <dbReference type="ARBA" id="ARBA00004141"/>
    </source>
</evidence>
<gene>
    <name evidence="7" type="ORF">F8O05_09915</name>
</gene>
<evidence type="ECO:0000256" key="3">
    <source>
        <dbReference type="ARBA" id="ARBA00022989"/>
    </source>
</evidence>
<dbReference type="InterPro" id="IPR011547">
    <property type="entry name" value="SLC26A/SulP_dom"/>
</dbReference>
<protein>
    <submittedName>
        <fullName evidence="7">SulP family inorganic anion transporter</fullName>
    </submittedName>
</protein>
<dbReference type="GO" id="GO:0016020">
    <property type="term" value="C:membrane"/>
    <property type="evidence" value="ECO:0007669"/>
    <property type="project" value="UniProtKB-SubCell"/>
</dbReference>
<keyword evidence="8" id="KW-1185">Reference proteome</keyword>
<dbReference type="OrthoDB" id="9771198at2"/>
<evidence type="ECO:0000259" key="6">
    <source>
        <dbReference type="PROSITE" id="PS50801"/>
    </source>
</evidence>
<dbReference type="RefSeq" id="WP_158052591.1">
    <property type="nucleotide sequence ID" value="NZ_WBKB01000006.1"/>
</dbReference>
<dbReference type="PROSITE" id="PS50801">
    <property type="entry name" value="STAS"/>
    <property type="match status" value="1"/>
</dbReference>
<keyword evidence="3 5" id="KW-1133">Transmembrane helix</keyword>
<feature type="transmembrane region" description="Helical" evidence="5">
    <location>
        <begin position="22"/>
        <end position="38"/>
    </location>
</feature>
<evidence type="ECO:0000256" key="2">
    <source>
        <dbReference type="ARBA" id="ARBA00022692"/>
    </source>
</evidence>
<accession>A0A7J5BBN3</accession>
<feature type="transmembrane region" description="Helical" evidence="5">
    <location>
        <begin position="326"/>
        <end position="345"/>
    </location>
</feature>
<dbReference type="PANTHER" id="PTHR43310:SF1">
    <property type="entry name" value="SULFATE TRANSPORTER YBAR-RELATED"/>
    <property type="match status" value="1"/>
</dbReference>
<feature type="transmembrane region" description="Helical" evidence="5">
    <location>
        <begin position="177"/>
        <end position="194"/>
    </location>
</feature>
<feature type="transmembrane region" description="Helical" evidence="5">
    <location>
        <begin position="96"/>
        <end position="116"/>
    </location>
</feature>
<keyword evidence="2 5" id="KW-0812">Transmembrane</keyword>
<evidence type="ECO:0000313" key="7">
    <source>
        <dbReference type="EMBL" id="KAB1642136.1"/>
    </source>
</evidence>
<dbReference type="InterPro" id="IPR052706">
    <property type="entry name" value="Membrane-Transporter-like"/>
</dbReference>
<feature type="transmembrane region" description="Helical" evidence="5">
    <location>
        <begin position="152"/>
        <end position="170"/>
    </location>
</feature>
<dbReference type="AlphaFoldDB" id="A0A7J5BBN3"/>
<dbReference type="PANTHER" id="PTHR43310">
    <property type="entry name" value="SULFATE TRANSPORTER YBAR-RELATED"/>
    <property type="match status" value="1"/>
</dbReference>
<dbReference type="SUPFAM" id="SSF52091">
    <property type="entry name" value="SpoIIaa-like"/>
    <property type="match status" value="1"/>
</dbReference>
<sequence>MSTAVSPVVEQRVRHALTHPRILIREVLAGLVVCLALIPEVVGFSIIAGLDPAVGLYTSMVMVLAISITGGRPAMVTAAAGATALVLAQVSREYDMNYVVATVLLAGVLQIVLAVLGVGKLMRFIPRSVMIAFLNALAILIALSQLPHLVGVGWQVYALVALGILIVWVFPKVTKAVPAPLVAIVVVTAVALLFRVDVPTVADQGELPASLPGLFFPEVPLTLATLQIIGPTAVGIALVGLMESLLTAKLVDDITETNSSKTRESVGQGIANLAAGAFGGMGGCAMIGQTMINVKGSGARTRVSTFAAGLWLMLLILLLGDVVGMIPMAALVAVMIMVSIGTFNWHSIAPKTLRRMPRAETTVMVLTVVVVVWTENLAVGVIVGVLAAMIAFARRVAHFTRVTRVIEGVAVGVGADAGAGTGTDAGARAGSDADASSGAGSVAVARYKVSGPLFWASSNDLVTQFRYADDPKRVVIDLSDSHVWDASSVVTLDAIEQKYAQHDATVEFVGMNPQSRILHRKLRGTTPQ</sequence>
<dbReference type="Gene3D" id="3.30.750.24">
    <property type="entry name" value="STAS domain"/>
    <property type="match status" value="1"/>
</dbReference>
<feature type="transmembrane region" description="Helical" evidence="5">
    <location>
        <begin position="365"/>
        <end position="393"/>
    </location>
</feature>
<feature type="transmembrane region" description="Helical" evidence="5">
    <location>
        <begin position="44"/>
        <end position="66"/>
    </location>
</feature>
<keyword evidence="4 5" id="KW-0472">Membrane</keyword>
<evidence type="ECO:0000313" key="8">
    <source>
        <dbReference type="Proteomes" id="UP000433493"/>
    </source>
</evidence>
<proteinExistence type="predicted"/>
<dbReference type="EMBL" id="WBKB01000006">
    <property type="protein sequence ID" value="KAB1642136.1"/>
    <property type="molecule type" value="Genomic_DNA"/>
</dbReference>
<evidence type="ECO:0000256" key="4">
    <source>
        <dbReference type="ARBA" id="ARBA00023136"/>
    </source>
</evidence>
<feature type="transmembrane region" description="Helical" evidence="5">
    <location>
        <begin position="214"/>
        <end position="241"/>
    </location>
</feature>
<dbReference type="Proteomes" id="UP000433493">
    <property type="component" value="Unassembled WGS sequence"/>
</dbReference>
<organism evidence="7 8">
    <name type="scientific">Gulosibacter chungangensis</name>
    <dbReference type="NCBI Taxonomy" id="979746"/>
    <lineage>
        <taxon>Bacteria</taxon>
        <taxon>Bacillati</taxon>
        <taxon>Actinomycetota</taxon>
        <taxon>Actinomycetes</taxon>
        <taxon>Micrococcales</taxon>
        <taxon>Microbacteriaceae</taxon>
        <taxon>Gulosibacter</taxon>
    </lineage>
</organism>
<comment type="caution">
    <text evidence="7">The sequence shown here is derived from an EMBL/GenBank/DDBJ whole genome shotgun (WGS) entry which is preliminary data.</text>
</comment>
<dbReference type="CDD" id="cd07042">
    <property type="entry name" value="STAS_SulP_like_sulfate_transporter"/>
    <property type="match status" value="1"/>
</dbReference>
<reference evidence="7 8" key="1">
    <citation type="submission" date="2019-09" db="EMBL/GenBank/DDBJ databases">
        <title>Phylogeny of genus Pseudoclavibacter and closely related genus.</title>
        <authorList>
            <person name="Li Y."/>
        </authorList>
    </citation>
    <scope>NUCLEOTIDE SEQUENCE [LARGE SCALE GENOMIC DNA]</scope>
    <source>
        <strain evidence="7 8">KCTC 13959</strain>
    </source>
</reference>